<keyword evidence="1" id="KW-1133">Transmembrane helix</keyword>
<dbReference type="PANTHER" id="PTHR37422">
    <property type="entry name" value="TEICHURONIC ACID BIOSYNTHESIS PROTEIN TUAE"/>
    <property type="match status" value="1"/>
</dbReference>
<gene>
    <name evidence="2" type="ORF">DSM104635_00860</name>
</gene>
<evidence type="ECO:0000313" key="3">
    <source>
        <dbReference type="Proteomes" id="UP000431269"/>
    </source>
</evidence>
<feature type="transmembrane region" description="Helical" evidence="1">
    <location>
        <begin position="152"/>
        <end position="173"/>
    </location>
</feature>
<protein>
    <submittedName>
        <fullName evidence="2">Lipid A core-O-antigen ligase</fullName>
    </submittedName>
</protein>
<proteinExistence type="predicted"/>
<organism evidence="2 3">
    <name type="scientific">Terricaulis silvestris</name>
    <dbReference type="NCBI Taxonomy" id="2686094"/>
    <lineage>
        <taxon>Bacteria</taxon>
        <taxon>Pseudomonadati</taxon>
        <taxon>Pseudomonadota</taxon>
        <taxon>Alphaproteobacteria</taxon>
        <taxon>Caulobacterales</taxon>
        <taxon>Caulobacteraceae</taxon>
        <taxon>Terricaulis</taxon>
    </lineage>
</organism>
<feature type="transmembrane region" description="Helical" evidence="1">
    <location>
        <begin position="221"/>
        <end position="248"/>
    </location>
</feature>
<feature type="transmembrane region" description="Helical" evidence="1">
    <location>
        <begin position="12"/>
        <end position="32"/>
    </location>
</feature>
<accession>A0A6I6MM36</accession>
<feature type="transmembrane region" description="Helical" evidence="1">
    <location>
        <begin position="419"/>
        <end position="436"/>
    </location>
</feature>
<dbReference type="EMBL" id="CP047045">
    <property type="protein sequence ID" value="QGZ94044.1"/>
    <property type="molecule type" value="Genomic_DNA"/>
</dbReference>
<dbReference type="PANTHER" id="PTHR37422:SF13">
    <property type="entry name" value="LIPOPOLYSACCHARIDE BIOSYNTHESIS PROTEIN PA4999-RELATED"/>
    <property type="match status" value="1"/>
</dbReference>
<feature type="transmembrane region" description="Helical" evidence="1">
    <location>
        <begin position="362"/>
        <end position="382"/>
    </location>
</feature>
<dbReference type="InterPro" id="IPR051533">
    <property type="entry name" value="WaaL-like"/>
</dbReference>
<dbReference type="RefSeq" id="WP_158765011.1">
    <property type="nucleotide sequence ID" value="NZ_CP047045.1"/>
</dbReference>
<sequence length="456" mass="49483">MEEYRALLSPSLPMAILLGVTALTGFFVLSAMGRVRNSAGIFVIGASWLRYVMSAFHEIVYRPLAAGMSGNAVASIGIFFVGLMNINWRHLALKLLVPFYVVIFIALASALANRSLDAGAITVLTKYGYLLVMTLGVFGAMQRSRNGDFMAALLWAFAPALIFQAASVVLRIGKATELTAGSVSYIGGYNHEAAFSVILITCLTVTCFAERVRPVVKNGLIIACVAGLVLANYRTALVAVAPLLLFYLGATSLQRFPFRDRPFVISALIVMGGVALGLASILFAERFQDVGIAASGDVNFFKPPEAYSVEESRLLSGRPRIWSMYIFGWLRGDLLQHIIGFGPESGSKAYVVYAHNTLIGALYEYGLVGLAGLLFLWLSMLAAALRVQHRQRGVLVGAHMTFLLLNMSTMPMWMIEGNILYGIICGYTLYLLSLQSRAQARVSQPQQQPPAPQLAG</sequence>
<name>A0A6I6MM36_9CAUL</name>
<feature type="transmembrane region" description="Helical" evidence="1">
    <location>
        <begin position="193"/>
        <end position="209"/>
    </location>
</feature>
<keyword evidence="2" id="KW-0436">Ligase</keyword>
<feature type="transmembrane region" description="Helical" evidence="1">
    <location>
        <begin position="39"/>
        <end position="57"/>
    </location>
</feature>
<feature type="transmembrane region" description="Helical" evidence="1">
    <location>
        <begin position="118"/>
        <end position="140"/>
    </location>
</feature>
<keyword evidence="3" id="KW-1185">Reference proteome</keyword>
<feature type="transmembrane region" description="Helical" evidence="1">
    <location>
        <begin position="91"/>
        <end position="112"/>
    </location>
</feature>
<dbReference type="AlphaFoldDB" id="A0A6I6MM36"/>
<feature type="transmembrane region" description="Helical" evidence="1">
    <location>
        <begin position="263"/>
        <end position="284"/>
    </location>
</feature>
<evidence type="ECO:0000256" key="1">
    <source>
        <dbReference type="SAM" id="Phobius"/>
    </source>
</evidence>
<evidence type="ECO:0000313" key="2">
    <source>
        <dbReference type="EMBL" id="QGZ94044.1"/>
    </source>
</evidence>
<feature type="transmembrane region" description="Helical" evidence="1">
    <location>
        <begin position="63"/>
        <end position="84"/>
    </location>
</feature>
<dbReference type="GO" id="GO:0016020">
    <property type="term" value="C:membrane"/>
    <property type="evidence" value="ECO:0007669"/>
    <property type="project" value="UniProtKB-SubCell"/>
</dbReference>
<dbReference type="Proteomes" id="UP000431269">
    <property type="component" value="Chromosome"/>
</dbReference>
<keyword evidence="1" id="KW-0812">Transmembrane</keyword>
<reference evidence="3" key="1">
    <citation type="submission" date="2019-12" db="EMBL/GenBank/DDBJ databases">
        <title>Complete genome of Terracaulis silvestris 0127_4.</title>
        <authorList>
            <person name="Vieira S."/>
            <person name="Riedel T."/>
            <person name="Sproer C."/>
            <person name="Pascual J."/>
            <person name="Boedeker C."/>
            <person name="Overmann J."/>
        </authorList>
    </citation>
    <scope>NUCLEOTIDE SEQUENCE [LARGE SCALE GENOMIC DNA]</scope>
    <source>
        <strain evidence="3">0127_4</strain>
    </source>
</reference>
<dbReference type="GO" id="GO:0016874">
    <property type="term" value="F:ligase activity"/>
    <property type="evidence" value="ECO:0007669"/>
    <property type="project" value="UniProtKB-KW"/>
</dbReference>
<dbReference type="KEGG" id="tsv:DSM104635_00860"/>
<keyword evidence="1" id="KW-0472">Membrane</keyword>